<dbReference type="InterPro" id="IPR037256">
    <property type="entry name" value="ASC_dom_sf"/>
</dbReference>
<organism evidence="6 7">
    <name type="scientific">Paraglomus brasilianum</name>
    <dbReference type="NCBI Taxonomy" id="144538"/>
    <lineage>
        <taxon>Eukaryota</taxon>
        <taxon>Fungi</taxon>
        <taxon>Fungi incertae sedis</taxon>
        <taxon>Mucoromycota</taxon>
        <taxon>Glomeromycotina</taxon>
        <taxon>Glomeromycetes</taxon>
        <taxon>Paraglomerales</taxon>
        <taxon>Paraglomeraceae</taxon>
        <taxon>Paraglomus</taxon>
    </lineage>
</organism>
<feature type="compositionally biased region" description="Low complexity" evidence="4">
    <location>
        <begin position="36"/>
        <end position="51"/>
    </location>
</feature>
<evidence type="ECO:0000313" key="7">
    <source>
        <dbReference type="Proteomes" id="UP000789739"/>
    </source>
</evidence>
<dbReference type="PANTHER" id="PTHR10343">
    <property type="entry name" value="5'-AMP-ACTIVATED PROTEIN KINASE , BETA SUBUNIT"/>
    <property type="match status" value="1"/>
</dbReference>
<dbReference type="GO" id="GO:0005737">
    <property type="term" value="C:cytoplasm"/>
    <property type="evidence" value="ECO:0007669"/>
    <property type="project" value="UniProtKB-SubCell"/>
</dbReference>
<dbReference type="InterPro" id="IPR006828">
    <property type="entry name" value="ASC_dom"/>
</dbReference>
<evidence type="ECO:0000256" key="4">
    <source>
        <dbReference type="SAM" id="MobiDB-lite"/>
    </source>
</evidence>
<feature type="compositionally biased region" description="Polar residues" evidence="4">
    <location>
        <begin position="1"/>
        <end position="10"/>
    </location>
</feature>
<evidence type="ECO:0000259" key="5">
    <source>
        <dbReference type="SMART" id="SM01010"/>
    </source>
</evidence>
<feature type="domain" description="Association with the SNF1 complex (ASC)" evidence="5">
    <location>
        <begin position="243"/>
        <end position="357"/>
    </location>
</feature>
<comment type="subcellular location">
    <subcellularLocation>
        <location evidence="1">Cytoplasm</location>
    </subcellularLocation>
</comment>
<dbReference type="InterPro" id="IPR014756">
    <property type="entry name" value="Ig_E-set"/>
</dbReference>
<feature type="region of interest" description="Disordered" evidence="4">
    <location>
        <begin position="266"/>
        <end position="288"/>
    </location>
</feature>
<evidence type="ECO:0000256" key="3">
    <source>
        <dbReference type="ARBA" id="ARBA00022490"/>
    </source>
</evidence>
<reference evidence="6" key="1">
    <citation type="submission" date="2021-06" db="EMBL/GenBank/DDBJ databases">
        <authorList>
            <person name="Kallberg Y."/>
            <person name="Tangrot J."/>
            <person name="Rosling A."/>
        </authorList>
    </citation>
    <scope>NUCLEOTIDE SEQUENCE</scope>
    <source>
        <strain evidence="6">BR232B</strain>
    </source>
</reference>
<dbReference type="GO" id="GO:0007165">
    <property type="term" value="P:signal transduction"/>
    <property type="evidence" value="ECO:0007669"/>
    <property type="project" value="UniProtKB-ARBA"/>
</dbReference>
<dbReference type="InterPro" id="IPR050827">
    <property type="entry name" value="CRP1_MDG1_kinase"/>
</dbReference>
<dbReference type="OrthoDB" id="531008at2759"/>
<accession>A0A9N9G134</accession>
<feature type="compositionally biased region" description="Acidic residues" evidence="4">
    <location>
        <begin position="268"/>
        <end position="281"/>
    </location>
</feature>
<dbReference type="GO" id="GO:0005634">
    <property type="term" value="C:nucleus"/>
    <property type="evidence" value="ECO:0007669"/>
    <property type="project" value="TreeGrafter"/>
</dbReference>
<dbReference type="GO" id="GO:0031588">
    <property type="term" value="C:nucleotide-activated protein kinase complex"/>
    <property type="evidence" value="ECO:0007669"/>
    <property type="project" value="TreeGrafter"/>
</dbReference>
<dbReference type="InterPro" id="IPR032640">
    <property type="entry name" value="AMPK1_CBM"/>
</dbReference>
<dbReference type="SUPFAM" id="SSF160219">
    <property type="entry name" value="AMPKBI-like"/>
    <property type="match status" value="1"/>
</dbReference>
<keyword evidence="3" id="KW-0963">Cytoplasm</keyword>
<dbReference type="AlphaFoldDB" id="A0A9N9G134"/>
<feature type="region of interest" description="Disordered" evidence="4">
    <location>
        <begin position="1"/>
        <end position="61"/>
    </location>
</feature>
<dbReference type="InterPro" id="IPR013783">
    <property type="entry name" value="Ig-like_fold"/>
</dbReference>
<dbReference type="GO" id="GO:0019901">
    <property type="term" value="F:protein kinase binding"/>
    <property type="evidence" value="ECO:0007669"/>
    <property type="project" value="TreeGrafter"/>
</dbReference>
<dbReference type="SUPFAM" id="SSF81296">
    <property type="entry name" value="E set domains"/>
    <property type="match status" value="1"/>
</dbReference>
<name>A0A9N9G134_9GLOM</name>
<dbReference type="FunFam" id="2.60.40.10:FF:000562">
    <property type="entry name" value="Snf1 kinase complex beta-subunit Gal83"/>
    <property type="match status" value="1"/>
</dbReference>
<dbReference type="SMART" id="SM01010">
    <property type="entry name" value="AMPKBI"/>
    <property type="match status" value="1"/>
</dbReference>
<comment type="caution">
    <text evidence="6">The sequence shown here is derived from an EMBL/GenBank/DDBJ whole genome shotgun (WGS) entry which is preliminary data.</text>
</comment>
<dbReference type="CDD" id="cd02859">
    <property type="entry name" value="E_set_AMPKbeta_like_N"/>
    <property type="match status" value="1"/>
</dbReference>
<protein>
    <submittedName>
        <fullName evidence="6">10231_t:CDS:1</fullName>
    </submittedName>
</protein>
<evidence type="ECO:0000256" key="2">
    <source>
        <dbReference type="ARBA" id="ARBA00010926"/>
    </source>
</evidence>
<dbReference type="Gene3D" id="6.20.250.60">
    <property type="match status" value="1"/>
</dbReference>
<dbReference type="PANTHER" id="PTHR10343:SF84">
    <property type="entry name" value="5'-AMP-ACTIVATED PROTEIN KINASE SUBUNIT BETA-1"/>
    <property type="match status" value="1"/>
</dbReference>
<dbReference type="Gene3D" id="2.60.40.10">
    <property type="entry name" value="Immunoglobulins"/>
    <property type="match status" value="1"/>
</dbReference>
<keyword evidence="7" id="KW-1185">Reference proteome</keyword>
<gene>
    <name evidence="6" type="ORF">PBRASI_LOCUS6430</name>
</gene>
<dbReference type="Pfam" id="PF04739">
    <property type="entry name" value="AMPKBI"/>
    <property type="match status" value="1"/>
</dbReference>
<evidence type="ECO:0000313" key="6">
    <source>
        <dbReference type="EMBL" id="CAG8577326.1"/>
    </source>
</evidence>
<dbReference type="Proteomes" id="UP000789739">
    <property type="component" value="Unassembled WGS sequence"/>
</dbReference>
<proteinExistence type="inferred from homology"/>
<evidence type="ECO:0000256" key="1">
    <source>
        <dbReference type="ARBA" id="ARBA00004496"/>
    </source>
</evidence>
<comment type="similarity">
    <text evidence="2">Belongs to the 5'-AMP-activated protein kinase beta subunit family.</text>
</comment>
<sequence>MGNTHSNSPPRRTPLPRAHPPVSRTHAAKTEISTRPQSPVPSSTLTVSPSQRPVSSNTIDIPPAKLIDNSVEEFQKLEEETFSGTGSLASSFNESDLLAETIAAEPTSYKNSNKIVHDFGVGGVSALTSVDAKESDKDKGIPTIITWSQGGNNVCVTGTFNDWKHNIRLCKSTSDFTTVINLPPGTHKLKFIVDDEWKCSNELETATDSNGDLVNYLEVFEEEENELPNDELDVDAPGGLRCGTPPGDYSSHIPDYLLAYERSLVESENPEDDDAPDDLSDAGECIDARPPLLPPHLERVILNSSSASKDDNSSLPVPNHVVLNHLYACSIRDGVMAVASTTRYRKKYVTTVLYKPVFS</sequence>
<dbReference type="Pfam" id="PF16561">
    <property type="entry name" value="AMPK1_CBM"/>
    <property type="match status" value="1"/>
</dbReference>
<dbReference type="EMBL" id="CAJVPI010000853">
    <property type="protein sequence ID" value="CAG8577326.1"/>
    <property type="molecule type" value="Genomic_DNA"/>
</dbReference>